<dbReference type="InterPro" id="IPR012677">
    <property type="entry name" value="Nucleotide-bd_a/b_plait_sf"/>
</dbReference>
<keyword evidence="1" id="KW-0507">mRNA processing</keyword>
<keyword evidence="3" id="KW-0508">mRNA splicing</keyword>
<keyword evidence="2" id="KW-0747">Spliceosome</keyword>
<evidence type="ECO:0000313" key="8">
    <source>
        <dbReference type="Proteomes" id="UP001396334"/>
    </source>
</evidence>
<organism evidence="7 8">
    <name type="scientific">Hibiscus sabdariffa</name>
    <name type="common">roselle</name>
    <dbReference type="NCBI Taxonomy" id="183260"/>
    <lineage>
        <taxon>Eukaryota</taxon>
        <taxon>Viridiplantae</taxon>
        <taxon>Streptophyta</taxon>
        <taxon>Embryophyta</taxon>
        <taxon>Tracheophyta</taxon>
        <taxon>Spermatophyta</taxon>
        <taxon>Magnoliopsida</taxon>
        <taxon>eudicotyledons</taxon>
        <taxon>Gunneridae</taxon>
        <taxon>Pentapetalae</taxon>
        <taxon>rosids</taxon>
        <taxon>malvids</taxon>
        <taxon>Malvales</taxon>
        <taxon>Malvaceae</taxon>
        <taxon>Malvoideae</taxon>
        <taxon>Hibiscus</taxon>
    </lineage>
</organism>
<evidence type="ECO:0000256" key="1">
    <source>
        <dbReference type="ARBA" id="ARBA00022664"/>
    </source>
</evidence>
<dbReference type="InterPro" id="IPR050907">
    <property type="entry name" value="SRSF"/>
</dbReference>
<comment type="caution">
    <text evidence="7">The sequence shown here is derived from an EMBL/GenBank/DDBJ whole genome shotgun (WGS) entry which is preliminary data.</text>
</comment>
<accession>A0ABR2RRV3</accession>
<dbReference type="InterPro" id="IPR035979">
    <property type="entry name" value="RBD_domain_sf"/>
</dbReference>
<evidence type="ECO:0000259" key="6">
    <source>
        <dbReference type="PROSITE" id="PS50102"/>
    </source>
</evidence>
<dbReference type="CDD" id="cd00590">
    <property type="entry name" value="RRM_SF"/>
    <property type="match status" value="1"/>
</dbReference>
<feature type="region of interest" description="Disordered" evidence="5">
    <location>
        <begin position="335"/>
        <end position="355"/>
    </location>
</feature>
<feature type="domain" description="RRM" evidence="6">
    <location>
        <begin position="35"/>
        <end position="115"/>
    </location>
</feature>
<feature type="compositionally biased region" description="Polar residues" evidence="5">
    <location>
        <begin position="335"/>
        <end position="347"/>
    </location>
</feature>
<evidence type="ECO:0000256" key="3">
    <source>
        <dbReference type="ARBA" id="ARBA00023187"/>
    </source>
</evidence>
<dbReference type="PROSITE" id="PS50102">
    <property type="entry name" value="RRM"/>
    <property type="match status" value="1"/>
</dbReference>
<evidence type="ECO:0000256" key="5">
    <source>
        <dbReference type="SAM" id="MobiDB-lite"/>
    </source>
</evidence>
<proteinExistence type="predicted"/>
<dbReference type="Proteomes" id="UP001396334">
    <property type="component" value="Unassembled WGS sequence"/>
</dbReference>
<dbReference type="Pfam" id="PF00076">
    <property type="entry name" value="RRM_1"/>
    <property type="match status" value="1"/>
</dbReference>
<evidence type="ECO:0000256" key="4">
    <source>
        <dbReference type="PROSITE-ProRule" id="PRU00176"/>
    </source>
</evidence>
<dbReference type="EMBL" id="JBBPBN010000021">
    <property type="protein sequence ID" value="KAK9015746.1"/>
    <property type="molecule type" value="Genomic_DNA"/>
</dbReference>
<name>A0ABR2RRV3_9ROSI</name>
<evidence type="ECO:0000313" key="7">
    <source>
        <dbReference type="EMBL" id="KAK9015746.1"/>
    </source>
</evidence>
<keyword evidence="4" id="KW-0694">RNA-binding</keyword>
<reference evidence="7 8" key="1">
    <citation type="journal article" date="2024" name="G3 (Bethesda)">
        <title>Genome assembly of Hibiscus sabdariffa L. provides insights into metabolisms of medicinal natural products.</title>
        <authorList>
            <person name="Kim T."/>
        </authorList>
    </citation>
    <scope>NUCLEOTIDE SEQUENCE [LARGE SCALE GENOMIC DNA]</scope>
    <source>
        <strain evidence="7">TK-2024</strain>
        <tissue evidence="7">Old leaves</tissue>
    </source>
</reference>
<dbReference type="Gene3D" id="3.30.70.330">
    <property type="match status" value="1"/>
</dbReference>
<gene>
    <name evidence="7" type="ORF">V6N11_006840</name>
</gene>
<dbReference type="SMART" id="SM00360">
    <property type="entry name" value="RRM"/>
    <property type="match status" value="1"/>
</dbReference>
<feature type="region of interest" description="Disordered" evidence="5">
    <location>
        <begin position="1"/>
        <end position="23"/>
    </location>
</feature>
<keyword evidence="8" id="KW-1185">Reference proteome</keyword>
<evidence type="ECO:0000256" key="2">
    <source>
        <dbReference type="ARBA" id="ARBA00022728"/>
    </source>
</evidence>
<dbReference type="PANTHER" id="PTHR23147">
    <property type="entry name" value="SERINE/ARGININE RICH SPLICING FACTOR"/>
    <property type="match status" value="1"/>
</dbReference>
<protein>
    <recommendedName>
        <fullName evidence="6">RRM domain-containing protein</fullName>
    </recommendedName>
</protein>
<dbReference type="InterPro" id="IPR000504">
    <property type="entry name" value="RRM_dom"/>
</dbReference>
<dbReference type="SUPFAM" id="SSF54928">
    <property type="entry name" value="RNA-binding domain, RBD"/>
    <property type="match status" value="1"/>
</dbReference>
<sequence length="423" mass="47230">MEAGSFSFRRYPPSQQGRLSSRRSLVKARHHRAGVAIFVDFVSKRIHPTALEEAFEEYGRVLDVYVAYNNLRRLKKNYTFAFVRFCSLEEALKAVELANNRRMDGFFIKVFMSHADGKSGRDPAKTKVARIKHMQNKNVDLSKLTNGRSYKEVLMDKLTPGLGRFHHPKSVGGSNKPANATDRAFEDESCWIDACSPNGQIDAVPSVSIDEGDSCRLEDYAPNNHYPAAEALPKSVENDNVSSFNDAAQTRVSMEANYKEPSFHGQQRNSVDNINNLIEIPVRSVSETSKNSMGSSAATAPVLDSKTGLFTIKPKCIKNPRAWNDYLLRSKLERMQSSASNRQTPKKQNLGKKKVLEHGSSPINVFTIGKASPKFPPSKHSNRSSEARMTLEVCNMVGIQFDAKDEVVCDRLAQLDAELPIID</sequence>